<dbReference type="EMBL" id="BTSX01000004">
    <property type="protein sequence ID" value="GMS94524.1"/>
    <property type="molecule type" value="Genomic_DNA"/>
</dbReference>
<evidence type="ECO:0000313" key="2">
    <source>
        <dbReference type="Proteomes" id="UP001432027"/>
    </source>
</evidence>
<evidence type="ECO:0000313" key="1">
    <source>
        <dbReference type="EMBL" id="GMS94524.1"/>
    </source>
</evidence>
<keyword evidence="2" id="KW-1185">Reference proteome</keyword>
<proteinExistence type="predicted"/>
<dbReference type="Proteomes" id="UP001432027">
    <property type="component" value="Unassembled WGS sequence"/>
</dbReference>
<accession>A0AAV5TKG8</accession>
<comment type="caution">
    <text evidence="1">The sequence shown here is derived from an EMBL/GenBank/DDBJ whole genome shotgun (WGS) entry which is preliminary data.</text>
</comment>
<organism evidence="1 2">
    <name type="scientific">Pristionchus entomophagus</name>
    <dbReference type="NCBI Taxonomy" id="358040"/>
    <lineage>
        <taxon>Eukaryota</taxon>
        <taxon>Metazoa</taxon>
        <taxon>Ecdysozoa</taxon>
        <taxon>Nematoda</taxon>
        <taxon>Chromadorea</taxon>
        <taxon>Rhabditida</taxon>
        <taxon>Rhabditina</taxon>
        <taxon>Diplogasteromorpha</taxon>
        <taxon>Diplogasteroidea</taxon>
        <taxon>Neodiplogasteridae</taxon>
        <taxon>Pristionchus</taxon>
    </lineage>
</organism>
<name>A0AAV5TKG8_9BILA</name>
<gene>
    <name evidence="1" type="ORF">PENTCL1PPCAC_16699</name>
</gene>
<reference evidence="1" key="1">
    <citation type="submission" date="2023-10" db="EMBL/GenBank/DDBJ databases">
        <title>Genome assembly of Pristionchus species.</title>
        <authorList>
            <person name="Yoshida K."/>
            <person name="Sommer R.J."/>
        </authorList>
    </citation>
    <scope>NUCLEOTIDE SEQUENCE</scope>
    <source>
        <strain evidence="1">RS0144</strain>
    </source>
</reference>
<dbReference type="AlphaFoldDB" id="A0AAV5TKG8"/>
<sequence length="140" mass="15859">SSLSPLERLSRESIWQIIECVPESVFALRLVRCTLSDRVNNSIVADKSISPFSSGRVRSLRSRIMNVDLYIPKRKSMLFELSLKLRRFPIKKLIKSIRNVQGVSNHSNVAQVNSDDSMLENLGLCMGVCIEKTELNIGHE</sequence>
<evidence type="ECO:0008006" key="3">
    <source>
        <dbReference type="Google" id="ProtNLM"/>
    </source>
</evidence>
<feature type="non-terminal residue" evidence="1">
    <location>
        <position position="1"/>
    </location>
</feature>
<protein>
    <recommendedName>
        <fullName evidence="3">F-box domain-containing protein</fullName>
    </recommendedName>
</protein>